<keyword evidence="3" id="KW-1185">Reference proteome</keyword>
<proteinExistence type="predicted"/>
<evidence type="ECO:0000313" key="2">
    <source>
        <dbReference type="EMBL" id="TWI84386.1"/>
    </source>
</evidence>
<dbReference type="OrthoDB" id="947646at2"/>
<sequence>MDKKPATSTPNNKTVPQQRKGRHTHTAFSIVLPSAEESRQRYRQAKERLLDVNHWHELSGALSANFTLTDEEGQPVDHTAQEGDHIRIDLPDPGSIAGRGYDWVAIEKIEDKSTASGNTAYVAIRVRPAGHPQDLEGRGQTAHFFHPNATSSFVVEMTGKCVRASVYGRNEQPNKTSSGLWDKLRNKVVAISALLGFSRPQWKGLVKGLLK</sequence>
<comment type="caution">
    <text evidence="2">The sequence shown here is derived from an EMBL/GenBank/DDBJ whole genome shotgun (WGS) entry which is preliminary data.</text>
</comment>
<dbReference type="Proteomes" id="UP000316778">
    <property type="component" value="Unassembled WGS sequence"/>
</dbReference>
<dbReference type="EMBL" id="VLLG01000005">
    <property type="protein sequence ID" value="TWI84386.1"/>
    <property type="molecule type" value="Genomic_DNA"/>
</dbReference>
<organism evidence="2 3">
    <name type="scientific">Chitinophaga japonensis</name>
    <name type="common">Flexibacter japonensis</name>
    <dbReference type="NCBI Taxonomy" id="104662"/>
    <lineage>
        <taxon>Bacteria</taxon>
        <taxon>Pseudomonadati</taxon>
        <taxon>Bacteroidota</taxon>
        <taxon>Chitinophagia</taxon>
        <taxon>Chitinophagales</taxon>
        <taxon>Chitinophagaceae</taxon>
        <taxon>Chitinophaga</taxon>
    </lineage>
</organism>
<reference evidence="2 3" key="1">
    <citation type="journal article" date="2013" name="Stand. Genomic Sci.">
        <title>Genomic Encyclopedia of Type Strains, Phase I: The one thousand microbial genomes (KMG-I) project.</title>
        <authorList>
            <person name="Kyrpides N.C."/>
            <person name="Woyke T."/>
            <person name="Eisen J.A."/>
            <person name="Garrity G."/>
            <person name="Lilburn T.G."/>
            <person name="Beck B.J."/>
            <person name="Whitman W.B."/>
            <person name="Hugenholtz P."/>
            <person name="Klenk H.P."/>
        </authorList>
    </citation>
    <scope>NUCLEOTIDE SEQUENCE [LARGE SCALE GENOMIC DNA]</scope>
    <source>
        <strain evidence="2 3">DSM 13484</strain>
    </source>
</reference>
<gene>
    <name evidence="2" type="ORF">LX66_4753</name>
</gene>
<dbReference type="RefSeq" id="WP_145718005.1">
    <property type="nucleotide sequence ID" value="NZ_BAAAFY010000002.1"/>
</dbReference>
<dbReference type="AlphaFoldDB" id="A0A562SUL1"/>
<feature type="region of interest" description="Disordered" evidence="1">
    <location>
        <begin position="1"/>
        <end position="24"/>
    </location>
</feature>
<feature type="compositionally biased region" description="Polar residues" evidence="1">
    <location>
        <begin position="1"/>
        <end position="17"/>
    </location>
</feature>
<evidence type="ECO:0000256" key="1">
    <source>
        <dbReference type="SAM" id="MobiDB-lite"/>
    </source>
</evidence>
<accession>A0A562SUL1</accession>
<name>A0A562SUL1_CHIJA</name>
<protein>
    <submittedName>
        <fullName evidence="2">Uncharacterized protein</fullName>
    </submittedName>
</protein>
<evidence type="ECO:0000313" key="3">
    <source>
        <dbReference type="Proteomes" id="UP000316778"/>
    </source>
</evidence>